<dbReference type="GO" id="GO:0003677">
    <property type="term" value="F:DNA binding"/>
    <property type="evidence" value="ECO:0007669"/>
    <property type="project" value="UniProtKB-KW"/>
</dbReference>
<evidence type="ECO:0000259" key="2">
    <source>
        <dbReference type="PROSITE" id="PS50937"/>
    </source>
</evidence>
<comment type="caution">
    <text evidence="3">The sequence shown here is derived from an EMBL/GenBank/DDBJ whole genome shotgun (WGS) entry which is preliminary data.</text>
</comment>
<dbReference type="Pfam" id="PF13411">
    <property type="entry name" value="MerR_1"/>
    <property type="match status" value="1"/>
</dbReference>
<sequence length="291" mass="34334">MKDELYSIGKVGEICKITKKALRYYDKMNILSPDKVSDENGYRYYSKDTLLLVPIIKYYKQSGFKLEEMKSFLEGASYEVFHESFRNKIDELKELEKEIDLKIRSVKDWYDLILEAQMVIENNICDVTVKYIDNRTLVFLDQDFQYDYMDSVINIEFTNYIFSISNAIIGPVIIGFPSCKDKMNGTCNKARIMQETITKCKEELSTEFGGWMAATCYHIGSHETINETYKKIEEWTNKHGYVCSKECYERYVTDYWTTKNTDKFVTEVIVKINKKNVYKKNVYNKKAKFNT</sequence>
<dbReference type="Proteomes" id="UP001224418">
    <property type="component" value="Unassembled WGS sequence"/>
</dbReference>
<dbReference type="SUPFAM" id="SSF46955">
    <property type="entry name" value="Putative DNA-binding domain"/>
    <property type="match status" value="1"/>
</dbReference>
<dbReference type="PROSITE" id="PS50937">
    <property type="entry name" value="HTH_MERR_2"/>
    <property type="match status" value="1"/>
</dbReference>
<dbReference type="CDD" id="cd01107">
    <property type="entry name" value="HTH_BmrR"/>
    <property type="match status" value="1"/>
</dbReference>
<dbReference type="PANTHER" id="PTHR30204:SF96">
    <property type="entry name" value="CHROMOSOME-ANCHORING PROTEIN RACA"/>
    <property type="match status" value="1"/>
</dbReference>
<keyword evidence="1 3" id="KW-0238">DNA-binding</keyword>
<evidence type="ECO:0000313" key="4">
    <source>
        <dbReference type="Proteomes" id="UP001224418"/>
    </source>
</evidence>
<organism evidence="3 4">
    <name type="scientific">Hathewaya limosa</name>
    <name type="common">Clostridium limosum</name>
    <dbReference type="NCBI Taxonomy" id="1536"/>
    <lineage>
        <taxon>Bacteria</taxon>
        <taxon>Bacillati</taxon>
        <taxon>Bacillota</taxon>
        <taxon>Clostridia</taxon>
        <taxon>Eubacteriales</taxon>
        <taxon>Clostridiaceae</taxon>
        <taxon>Hathewaya</taxon>
    </lineage>
</organism>
<evidence type="ECO:0000313" key="3">
    <source>
        <dbReference type="EMBL" id="MDQ0480252.1"/>
    </source>
</evidence>
<feature type="domain" description="HTH merR-type" evidence="2">
    <location>
        <begin position="5"/>
        <end position="75"/>
    </location>
</feature>
<gene>
    <name evidence="3" type="ORF">QOZ93_002000</name>
</gene>
<evidence type="ECO:0000256" key="1">
    <source>
        <dbReference type="ARBA" id="ARBA00023125"/>
    </source>
</evidence>
<dbReference type="PANTHER" id="PTHR30204">
    <property type="entry name" value="REDOX-CYCLING DRUG-SENSING TRANSCRIPTIONAL ACTIVATOR SOXR"/>
    <property type="match status" value="1"/>
</dbReference>
<dbReference type="InterPro" id="IPR029442">
    <property type="entry name" value="GyrI-like"/>
</dbReference>
<dbReference type="InterPro" id="IPR047057">
    <property type="entry name" value="MerR_fam"/>
</dbReference>
<dbReference type="Gene3D" id="3.20.80.10">
    <property type="entry name" value="Regulatory factor, effector binding domain"/>
    <property type="match status" value="1"/>
</dbReference>
<protein>
    <submittedName>
        <fullName evidence="3">DNA-binding transcriptional MerR regulator</fullName>
    </submittedName>
</protein>
<dbReference type="InterPro" id="IPR011256">
    <property type="entry name" value="Reg_factor_effector_dom_sf"/>
</dbReference>
<dbReference type="RefSeq" id="WP_307356126.1">
    <property type="nucleotide sequence ID" value="NZ_BAAACJ010000055.1"/>
</dbReference>
<dbReference type="EMBL" id="JAUSWN010000016">
    <property type="protein sequence ID" value="MDQ0480252.1"/>
    <property type="molecule type" value="Genomic_DNA"/>
</dbReference>
<dbReference type="Gene3D" id="1.10.1660.10">
    <property type="match status" value="1"/>
</dbReference>
<accession>A0ABU0JWF7</accession>
<dbReference type="InterPro" id="IPR000551">
    <property type="entry name" value="MerR-type_HTH_dom"/>
</dbReference>
<dbReference type="InterPro" id="IPR009061">
    <property type="entry name" value="DNA-bd_dom_put_sf"/>
</dbReference>
<name>A0ABU0JWF7_HATLI</name>
<proteinExistence type="predicted"/>
<reference evidence="3 4" key="1">
    <citation type="submission" date="2023-07" db="EMBL/GenBank/DDBJ databases">
        <title>Genomic Encyclopedia of Type Strains, Phase IV (KMG-IV): sequencing the most valuable type-strain genomes for metagenomic binning, comparative biology and taxonomic classification.</title>
        <authorList>
            <person name="Goeker M."/>
        </authorList>
    </citation>
    <scope>NUCLEOTIDE SEQUENCE [LARGE SCALE GENOMIC DNA]</scope>
    <source>
        <strain evidence="3 4">DSM 1400</strain>
    </source>
</reference>
<dbReference type="Pfam" id="PF06445">
    <property type="entry name" value="GyrI-like"/>
    <property type="match status" value="1"/>
</dbReference>
<dbReference type="SUPFAM" id="SSF55136">
    <property type="entry name" value="Probable bacterial effector-binding domain"/>
    <property type="match status" value="1"/>
</dbReference>
<dbReference type="SMART" id="SM00422">
    <property type="entry name" value="HTH_MERR"/>
    <property type="match status" value="1"/>
</dbReference>
<keyword evidence="4" id="KW-1185">Reference proteome</keyword>